<dbReference type="PANTHER" id="PTHR12215">
    <property type="entry name" value="PHOSPHOPANTETHEINE TRANSFERASE"/>
    <property type="match status" value="1"/>
</dbReference>
<evidence type="ECO:0000259" key="3">
    <source>
        <dbReference type="Pfam" id="PF01648"/>
    </source>
</evidence>
<evidence type="ECO:0000313" key="4">
    <source>
        <dbReference type="EMBL" id="THG97653.1"/>
    </source>
</evidence>
<dbReference type="Gene3D" id="3.90.470.20">
    <property type="entry name" value="4'-phosphopantetheinyl transferase domain"/>
    <property type="match status" value="1"/>
</dbReference>
<dbReference type="AlphaFoldDB" id="A0A4S4KHL2"/>
<keyword evidence="5" id="KW-1185">Reference proteome</keyword>
<sequence length="173" mass="19686">MAFATGTDLHPSPPAYRIGVDVMLLQVPRRTTFEGFVETVSDQLTTYEQSILLPHSPLDPQEALRRFYLIWTLKEAYTKALGLGLGFDFKRIEFDVPKDVVRVDGVRPIGWEFVRFEIKRCEEIYVGVAAQYVGEDKDSDEGECTVKKMPAGDWLKVYDAAKFMENATQALKQ</sequence>
<dbReference type="Proteomes" id="UP000309038">
    <property type="component" value="Unassembled WGS sequence"/>
</dbReference>
<dbReference type="SUPFAM" id="SSF56214">
    <property type="entry name" value="4'-phosphopantetheinyl transferase"/>
    <property type="match status" value="1"/>
</dbReference>
<dbReference type="GO" id="GO:0019878">
    <property type="term" value="P:lysine biosynthetic process via aminoadipic acid"/>
    <property type="evidence" value="ECO:0007669"/>
    <property type="project" value="TreeGrafter"/>
</dbReference>
<accession>A0A4S4KHL2</accession>
<keyword evidence="2" id="KW-0808">Transferase</keyword>
<reference evidence="4 5" key="1">
    <citation type="submission" date="2019-02" db="EMBL/GenBank/DDBJ databases">
        <title>Genome sequencing of the rare red list fungi Phlebia centrifuga.</title>
        <authorList>
            <person name="Buettner E."/>
            <person name="Kellner H."/>
        </authorList>
    </citation>
    <scope>NUCLEOTIDE SEQUENCE [LARGE SCALE GENOMIC DNA]</scope>
    <source>
        <strain evidence="4 5">DSM 108282</strain>
    </source>
</reference>
<comment type="caution">
    <text evidence="4">The sequence shown here is derived from an EMBL/GenBank/DDBJ whole genome shotgun (WGS) entry which is preliminary data.</text>
</comment>
<evidence type="ECO:0000313" key="5">
    <source>
        <dbReference type="Proteomes" id="UP000309038"/>
    </source>
</evidence>
<name>A0A4S4KHL2_9APHY</name>
<dbReference type="InterPro" id="IPR008278">
    <property type="entry name" value="4-PPantetheinyl_Trfase_dom"/>
</dbReference>
<dbReference type="EMBL" id="SGPJ01000156">
    <property type="protein sequence ID" value="THG97653.1"/>
    <property type="molecule type" value="Genomic_DNA"/>
</dbReference>
<dbReference type="InterPro" id="IPR050559">
    <property type="entry name" value="P-Pant_transferase_sf"/>
</dbReference>
<dbReference type="PANTHER" id="PTHR12215:SF10">
    <property type="entry name" value="L-AMINOADIPATE-SEMIALDEHYDE DEHYDROGENASE-PHOSPHOPANTETHEINYL TRANSFERASE"/>
    <property type="match status" value="1"/>
</dbReference>
<proteinExistence type="predicted"/>
<dbReference type="InterPro" id="IPR037143">
    <property type="entry name" value="4-PPantetheinyl_Trfase_dom_sf"/>
</dbReference>
<protein>
    <recommendedName>
        <fullName evidence="1">holo-[acyl-carrier-protein] synthase</fullName>
        <ecNumber evidence="1">2.7.8.7</ecNumber>
    </recommendedName>
</protein>
<evidence type="ECO:0000256" key="2">
    <source>
        <dbReference type="ARBA" id="ARBA00022679"/>
    </source>
</evidence>
<dbReference type="GO" id="GO:0000287">
    <property type="term" value="F:magnesium ion binding"/>
    <property type="evidence" value="ECO:0007669"/>
    <property type="project" value="InterPro"/>
</dbReference>
<dbReference type="GO" id="GO:0008897">
    <property type="term" value="F:holo-[acyl-carrier-protein] synthase activity"/>
    <property type="evidence" value="ECO:0007669"/>
    <property type="project" value="UniProtKB-EC"/>
</dbReference>
<dbReference type="Pfam" id="PF01648">
    <property type="entry name" value="ACPS"/>
    <property type="match status" value="1"/>
</dbReference>
<organism evidence="4 5">
    <name type="scientific">Hermanssonia centrifuga</name>
    <dbReference type="NCBI Taxonomy" id="98765"/>
    <lineage>
        <taxon>Eukaryota</taxon>
        <taxon>Fungi</taxon>
        <taxon>Dikarya</taxon>
        <taxon>Basidiomycota</taxon>
        <taxon>Agaricomycotina</taxon>
        <taxon>Agaricomycetes</taxon>
        <taxon>Polyporales</taxon>
        <taxon>Meruliaceae</taxon>
        <taxon>Hermanssonia</taxon>
    </lineage>
</organism>
<gene>
    <name evidence="4" type="ORF">EW026_g4381</name>
</gene>
<dbReference type="GO" id="GO:0005829">
    <property type="term" value="C:cytosol"/>
    <property type="evidence" value="ECO:0007669"/>
    <property type="project" value="TreeGrafter"/>
</dbReference>
<evidence type="ECO:0000256" key="1">
    <source>
        <dbReference type="ARBA" id="ARBA00013172"/>
    </source>
</evidence>
<dbReference type="EC" id="2.7.8.7" evidence="1"/>
<feature type="domain" description="4'-phosphopantetheinyl transferase" evidence="3">
    <location>
        <begin position="17"/>
        <end position="97"/>
    </location>
</feature>